<sequence>MVKIRKSDHILEIAYSCVRWFLLVTTSYVYLNYYYSASQSLSLFWSMLAVAILYMGTTEVALHFTSIASSFYRTVTRLGVVMDYFSFIAIIALTDGTHSPLLPIGYLVILHASLYWSFRGSMVATGMIIIGYCFIVVLVDGGFRIDDLPRHFFNFAFLLMFGFIGGILVARERKHFVEKGIFENLAKQDYLTGLYNHRSFQEHIREAISSKQPVTLLMGDIDYFKQINDRYGHQAGDTVLREIGSLLETSIPSTQGRAFRYGGEEFAIIFYTDSQDKATELYHVFLDKLRAKVFEHGKDAFQVTMSFGAALRDRGQGKSELVAAADKLLYEAKTHGKNQLLWARTEGMK</sequence>
<gene>
    <name evidence="3" type="ORF">PAECIP111891_06269</name>
</gene>
<dbReference type="RefSeq" id="WP_236292564.1">
    <property type="nucleotide sequence ID" value="NZ_CAKMMW010000030.1"/>
</dbReference>
<feature type="transmembrane region" description="Helical" evidence="1">
    <location>
        <begin position="151"/>
        <end position="170"/>
    </location>
</feature>
<dbReference type="SUPFAM" id="SSF55073">
    <property type="entry name" value="Nucleotide cyclase"/>
    <property type="match status" value="1"/>
</dbReference>
<evidence type="ECO:0000313" key="3">
    <source>
        <dbReference type="EMBL" id="CAH1228291.1"/>
    </source>
</evidence>
<dbReference type="PANTHER" id="PTHR45138:SF9">
    <property type="entry name" value="DIGUANYLATE CYCLASE DGCM-RELATED"/>
    <property type="match status" value="1"/>
</dbReference>
<feature type="transmembrane region" description="Helical" evidence="1">
    <location>
        <begin position="43"/>
        <end position="62"/>
    </location>
</feature>
<dbReference type="InterPro" id="IPR050469">
    <property type="entry name" value="Diguanylate_Cyclase"/>
</dbReference>
<dbReference type="PANTHER" id="PTHR45138">
    <property type="entry name" value="REGULATORY COMPONENTS OF SENSORY TRANSDUCTION SYSTEM"/>
    <property type="match status" value="1"/>
</dbReference>
<dbReference type="Gene3D" id="3.30.70.270">
    <property type="match status" value="1"/>
</dbReference>
<reference evidence="3" key="1">
    <citation type="submission" date="2022-01" db="EMBL/GenBank/DDBJ databases">
        <authorList>
            <person name="Criscuolo A."/>
        </authorList>
    </citation>
    <scope>NUCLEOTIDE SEQUENCE</scope>
    <source>
        <strain evidence="3">CIP111891</strain>
    </source>
</reference>
<proteinExistence type="predicted"/>
<dbReference type="InterPro" id="IPR043128">
    <property type="entry name" value="Rev_trsase/Diguanyl_cyclase"/>
</dbReference>
<keyword evidence="1" id="KW-0812">Transmembrane</keyword>
<feature type="domain" description="GGDEF" evidence="2">
    <location>
        <begin position="212"/>
        <end position="345"/>
    </location>
</feature>
<feature type="transmembrane region" description="Helical" evidence="1">
    <location>
        <begin position="12"/>
        <end position="31"/>
    </location>
</feature>
<protein>
    <recommendedName>
        <fullName evidence="2">GGDEF domain-containing protein</fullName>
    </recommendedName>
</protein>
<dbReference type="InterPro" id="IPR000160">
    <property type="entry name" value="GGDEF_dom"/>
</dbReference>
<dbReference type="PROSITE" id="PS50887">
    <property type="entry name" value="GGDEF"/>
    <property type="match status" value="1"/>
</dbReference>
<evidence type="ECO:0000313" key="4">
    <source>
        <dbReference type="Proteomes" id="UP000838821"/>
    </source>
</evidence>
<dbReference type="EMBL" id="CAKMMW010000030">
    <property type="protein sequence ID" value="CAH1228291.1"/>
    <property type="molecule type" value="Genomic_DNA"/>
</dbReference>
<dbReference type="CDD" id="cd01949">
    <property type="entry name" value="GGDEF"/>
    <property type="match status" value="1"/>
</dbReference>
<comment type="caution">
    <text evidence="3">The sequence shown here is derived from an EMBL/GenBank/DDBJ whole genome shotgun (WGS) entry which is preliminary data.</text>
</comment>
<dbReference type="NCBIfam" id="TIGR00254">
    <property type="entry name" value="GGDEF"/>
    <property type="match status" value="1"/>
</dbReference>
<evidence type="ECO:0000256" key="1">
    <source>
        <dbReference type="SAM" id="Phobius"/>
    </source>
</evidence>
<keyword evidence="1" id="KW-0472">Membrane</keyword>
<evidence type="ECO:0000259" key="2">
    <source>
        <dbReference type="PROSITE" id="PS50887"/>
    </source>
</evidence>
<organism evidence="3 4">
    <name type="scientific">Paenibacillus allorhizoplanae</name>
    <dbReference type="NCBI Taxonomy" id="2905648"/>
    <lineage>
        <taxon>Bacteria</taxon>
        <taxon>Bacillati</taxon>
        <taxon>Bacillota</taxon>
        <taxon>Bacilli</taxon>
        <taxon>Bacillales</taxon>
        <taxon>Paenibacillaceae</taxon>
        <taxon>Paenibacillus</taxon>
    </lineage>
</organism>
<dbReference type="SMART" id="SM00267">
    <property type="entry name" value="GGDEF"/>
    <property type="match status" value="1"/>
</dbReference>
<accession>A0ABN8H9R7</accession>
<name>A0ABN8H9R7_9BACL</name>
<dbReference type="Pfam" id="PF00990">
    <property type="entry name" value="GGDEF"/>
    <property type="match status" value="1"/>
</dbReference>
<keyword evidence="4" id="KW-1185">Reference proteome</keyword>
<dbReference type="Proteomes" id="UP000838821">
    <property type="component" value="Unassembled WGS sequence"/>
</dbReference>
<keyword evidence="1" id="KW-1133">Transmembrane helix</keyword>
<feature type="transmembrane region" description="Helical" evidence="1">
    <location>
        <begin position="125"/>
        <end position="145"/>
    </location>
</feature>
<dbReference type="InterPro" id="IPR029787">
    <property type="entry name" value="Nucleotide_cyclase"/>
</dbReference>